<keyword evidence="2" id="KW-1185">Reference proteome</keyword>
<proteinExistence type="predicted"/>
<dbReference type="Gene3D" id="1.10.132.110">
    <property type="entry name" value="Serum amyloid A protein"/>
    <property type="match status" value="1"/>
</dbReference>
<organism evidence="1 2">
    <name type="scientific">Rhipicephalus microplus</name>
    <name type="common">Cattle tick</name>
    <name type="synonym">Boophilus microplus</name>
    <dbReference type="NCBI Taxonomy" id="6941"/>
    <lineage>
        <taxon>Eukaryota</taxon>
        <taxon>Metazoa</taxon>
        <taxon>Ecdysozoa</taxon>
        <taxon>Arthropoda</taxon>
        <taxon>Chelicerata</taxon>
        <taxon>Arachnida</taxon>
        <taxon>Acari</taxon>
        <taxon>Parasitiformes</taxon>
        <taxon>Ixodida</taxon>
        <taxon>Ixodoidea</taxon>
        <taxon>Ixodidae</taxon>
        <taxon>Rhipicephalinae</taxon>
        <taxon>Rhipicephalus</taxon>
        <taxon>Boophilus</taxon>
    </lineage>
</organism>
<gene>
    <name evidence="1" type="ORF">HPB51_002609</name>
</gene>
<comment type="caution">
    <text evidence="1">The sequence shown here is derived from an EMBL/GenBank/DDBJ whole genome shotgun (WGS) entry which is preliminary data.</text>
</comment>
<accession>A0A9J6DEU5</accession>
<protein>
    <submittedName>
        <fullName evidence="1">Uncharacterized protein</fullName>
    </submittedName>
</protein>
<dbReference type="AlphaFoldDB" id="A0A9J6DEU5"/>
<evidence type="ECO:0000313" key="1">
    <source>
        <dbReference type="EMBL" id="KAH8020660.1"/>
    </source>
</evidence>
<reference evidence="1" key="1">
    <citation type="journal article" date="2020" name="Cell">
        <title>Large-Scale Comparative Analyses of Tick Genomes Elucidate Their Genetic Diversity and Vector Capacities.</title>
        <authorList>
            <consortium name="Tick Genome and Microbiome Consortium (TIGMIC)"/>
            <person name="Jia N."/>
            <person name="Wang J."/>
            <person name="Shi W."/>
            <person name="Du L."/>
            <person name="Sun Y."/>
            <person name="Zhan W."/>
            <person name="Jiang J.F."/>
            <person name="Wang Q."/>
            <person name="Zhang B."/>
            <person name="Ji P."/>
            <person name="Bell-Sakyi L."/>
            <person name="Cui X.M."/>
            <person name="Yuan T.T."/>
            <person name="Jiang B.G."/>
            <person name="Yang W.F."/>
            <person name="Lam T.T."/>
            <person name="Chang Q.C."/>
            <person name="Ding S.J."/>
            <person name="Wang X.J."/>
            <person name="Zhu J.G."/>
            <person name="Ruan X.D."/>
            <person name="Zhao L."/>
            <person name="Wei J.T."/>
            <person name="Ye R.Z."/>
            <person name="Que T.C."/>
            <person name="Du C.H."/>
            <person name="Zhou Y.H."/>
            <person name="Cheng J.X."/>
            <person name="Dai P.F."/>
            <person name="Guo W.B."/>
            <person name="Han X.H."/>
            <person name="Huang E.J."/>
            <person name="Li L.F."/>
            <person name="Wei W."/>
            <person name="Gao Y.C."/>
            <person name="Liu J.Z."/>
            <person name="Shao H.Z."/>
            <person name="Wang X."/>
            <person name="Wang C.C."/>
            <person name="Yang T.C."/>
            <person name="Huo Q.B."/>
            <person name="Li W."/>
            <person name="Chen H.Y."/>
            <person name="Chen S.E."/>
            <person name="Zhou L.G."/>
            <person name="Ni X.B."/>
            <person name="Tian J.H."/>
            <person name="Sheng Y."/>
            <person name="Liu T."/>
            <person name="Pan Y.S."/>
            <person name="Xia L.Y."/>
            <person name="Li J."/>
            <person name="Zhao F."/>
            <person name="Cao W.C."/>
        </authorList>
    </citation>
    <scope>NUCLEOTIDE SEQUENCE</scope>
    <source>
        <strain evidence="1">Rmic-2018</strain>
    </source>
</reference>
<reference evidence="1" key="2">
    <citation type="submission" date="2021-09" db="EMBL/GenBank/DDBJ databases">
        <authorList>
            <person name="Jia N."/>
            <person name="Wang J."/>
            <person name="Shi W."/>
            <person name="Du L."/>
            <person name="Sun Y."/>
            <person name="Zhan W."/>
            <person name="Jiang J."/>
            <person name="Wang Q."/>
            <person name="Zhang B."/>
            <person name="Ji P."/>
            <person name="Sakyi L.B."/>
            <person name="Cui X."/>
            <person name="Yuan T."/>
            <person name="Jiang B."/>
            <person name="Yang W."/>
            <person name="Lam T.T.-Y."/>
            <person name="Chang Q."/>
            <person name="Ding S."/>
            <person name="Wang X."/>
            <person name="Zhu J."/>
            <person name="Ruan X."/>
            <person name="Zhao L."/>
            <person name="Wei J."/>
            <person name="Que T."/>
            <person name="Du C."/>
            <person name="Cheng J."/>
            <person name="Dai P."/>
            <person name="Han X."/>
            <person name="Huang E."/>
            <person name="Gao Y."/>
            <person name="Liu J."/>
            <person name="Shao H."/>
            <person name="Ye R."/>
            <person name="Li L."/>
            <person name="Wei W."/>
            <person name="Wang X."/>
            <person name="Wang C."/>
            <person name="Huo Q."/>
            <person name="Li W."/>
            <person name="Guo W."/>
            <person name="Chen H."/>
            <person name="Chen S."/>
            <person name="Zhou L."/>
            <person name="Zhou L."/>
            <person name="Ni X."/>
            <person name="Tian J."/>
            <person name="Zhou Y."/>
            <person name="Sheng Y."/>
            <person name="Liu T."/>
            <person name="Pan Y."/>
            <person name="Xia L."/>
            <person name="Li J."/>
            <person name="Zhao F."/>
            <person name="Cao W."/>
        </authorList>
    </citation>
    <scope>NUCLEOTIDE SEQUENCE</scope>
    <source>
        <strain evidence="1">Rmic-2018</strain>
        <tissue evidence="1">Larvae</tissue>
    </source>
</reference>
<dbReference type="EMBL" id="JABSTU010000009">
    <property type="protein sequence ID" value="KAH8020660.1"/>
    <property type="molecule type" value="Genomic_DNA"/>
</dbReference>
<name>A0A9J6DEU5_RHIMP</name>
<sequence length="219" mass="25016">MTVVSRRHAVAETRSRAALPRLEPQFSRNLRPELTGERHSFNPQTSSRLAGCLCPPGQSRGECARWRGVALVLLLVCHEAECAATRRRYFNWRGFLKCIDNRSWMLLSLDGACVALIMYATYRTMLNLECPNCDLYFHCRANYNALRWCRKTKRSKEMNALIGGCQNLSKPGRTPEQKAAEERARQDGREQKNCASMYLSKAGCSYDPDTRKCMALRKV</sequence>
<dbReference type="VEuPathDB" id="VectorBase:LOC119175046"/>
<evidence type="ECO:0000313" key="2">
    <source>
        <dbReference type="Proteomes" id="UP000821866"/>
    </source>
</evidence>
<dbReference type="Proteomes" id="UP000821866">
    <property type="component" value="Chromosome 7"/>
</dbReference>